<keyword evidence="1" id="KW-0663">Pyridoxal phosphate</keyword>
<dbReference type="PANTHER" id="PTHR10146">
    <property type="entry name" value="PROLINE SYNTHETASE CO-TRANSCRIBED BACTERIAL HOMOLOG PROTEIN"/>
    <property type="match status" value="1"/>
</dbReference>
<dbReference type="EMBL" id="JAATIQ010000056">
    <property type="protein sequence ID" value="KAF4391858.1"/>
    <property type="molecule type" value="Genomic_DNA"/>
</dbReference>
<dbReference type="InterPro" id="IPR029066">
    <property type="entry name" value="PLP-binding_barrel"/>
</dbReference>
<dbReference type="GO" id="GO:0030170">
    <property type="term" value="F:pyridoxal phosphate binding"/>
    <property type="evidence" value="ECO:0007669"/>
    <property type="project" value="InterPro"/>
</dbReference>
<reference evidence="4 5" key="1">
    <citation type="journal article" date="2020" name="bioRxiv">
        <title>Sequence and annotation of 42 cannabis genomes reveals extensive copy number variation in cannabinoid synthesis and pathogen resistance genes.</title>
        <authorList>
            <person name="Mckernan K.J."/>
            <person name="Helbert Y."/>
            <person name="Kane L.T."/>
            <person name="Ebling H."/>
            <person name="Zhang L."/>
            <person name="Liu B."/>
            <person name="Eaton Z."/>
            <person name="Mclaughlin S."/>
            <person name="Kingan S."/>
            <person name="Baybayan P."/>
            <person name="Concepcion G."/>
            <person name="Jordan M."/>
            <person name="Riva A."/>
            <person name="Barbazuk W."/>
            <person name="Harkins T."/>
        </authorList>
    </citation>
    <scope>NUCLEOTIDE SEQUENCE [LARGE SCALE GENOMIC DNA]</scope>
    <source>
        <strain evidence="4 5">cv. Jamaican Lion 4</strain>
        <strain evidence="3">Father</strain>
        <strain evidence="2">Mother</strain>
        <tissue evidence="2">Leaf</tissue>
    </source>
</reference>
<dbReference type="PANTHER" id="PTHR10146:SF14">
    <property type="entry name" value="PYRIDOXAL PHOSPHATE HOMEOSTASIS PROTEIN"/>
    <property type="match status" value="1"/>
</dbReference>
<evidence type="ECO:0000313" key="2">
    <source>
        <dbReference type="EMBL" id="KAF4375254.1"/>
    </source>
</evidence>
<evidence type="ECO:0000256" key="1">
    <source>
        <dbReference type="ARBA" id="ARBA00022898"/>
    </source>
</evidence>
<protein>
    <recommendedName>
        <fullName evidence="6">Alanine racemase N-terminal domain-containing protein</fullName>
    </recommendedName>
</protein>
<dbReference type="Gene3D" id="3.20.20.10">
    <property type="entry name" value="Alanine racemase"/>
    <property type="match status" value="1"/>
</dbReference>
<dbReference type="InterPro" id="IPR011078">
    <property type="entry name" value="PyrdxlP_homeostasis"/>
</dbReference>
<proteinExistence type="predicted"/>
<evidence type="ECO:0000313" key="5">
    <source>
        <dbReference type="Proteomes" id="UP000583929"/>
    </source>
</evidence>
<gene>
    <name evidence="2" type="ORF">F8388_001011</name>
    <name evidence="3" type="ORF">G4B88_011501</name>
</gene>
<dbReference type="EMBL" id="JAATIP010000091">
    <property type="protein sequence ID" value="KAF4375254.1"/>
    <property type="molecule type" value="Genomic_DNA"/>
</dbReference>
<comment type="caution">
    <text evidence="2">The sequence shown here is derived from an EMBL/GenBank/DDBJ whole genome shotgun (WGS) entry which is preliminary data.</text>
</comment>
<evidence type="ECO:0000313" key="4">
    <source>
        <dbReference type="Proteomes" id="UP000525078"/>
    </source>
</evidence>
<dbReference type="PROSITE" id="PS01211">
    <property type="entry name" value="UPF0001"/>
    <property type="match status" value="1"/>
</dbReference>
<dbReference type="AlphaFoldDB" id="A0A7J6FWX5"/>
<accession>A0A7J6FWX5</accession>
<evidence type="ECO:0008006" key="6">
    <source>
        <dbReference type="Google" id="ProtNLM"/>
    </source>
</evidence>
<dbReference type="Proteomes" id="UP000525078">
    <property type="component" value="Unassembled WGS sequence"/>
</dbReference>
<dbReference type="SUPFAM" id="SSF51419">
    <property type="entry name" value="PLP-binding barrel"/>
    <property type="match status" value="1"/>
</dbReference>
<keyword evidence="5" id="KW-1185">Reference proteome</keyword>
<dbReference type="Proteomes" id="UP000583929">
    <property type="component" value="Unassembled WGS sequence"/>
</dbReference>
<evidence type="ECO:0000313" key="3">
    <source>
        <dbReference type="EMBL" id="KAF4391858.1"/>
    </source>
</evidence>
<sequence>MVRVRQAAERSGPTAEEVRVVAVSKTKPLSLIRQVYDSGHRCFGENNVQEILKKAPQLPDDIEWHFIGHLQSNKVKSLLAGVPNISMVEGVHGEKSLLGIYIVIALIP</sequence>
<organism evidence="2 4">
    <name type="scientific">Cannabis sativa</name>
    <name type="common">Hemp</name>
    <name type="synonym">Marijuana</name>
    <dbReference type="NCBI Taxonomy" id="3483"/>
    <lineage>
        <taxon>Eukaryota</taxon>
        <taxon>Viridiplantae</taxon>
        <taxon>Streptophyta</taxon>
        <taxon>Embryophyta</taxon>
        <taxon>Tracheophyta</taxon>
        <taxon>Spermatophyta</taxon>
        <taxon>Magnoliopsida</taxon>
        <taxon>eudicotyledons</taxon>
        <taxon>Gunneridae</taxon>
        <taxon>Pentapetalae</taxon>
        <taxon>rosids</taxon>
        <taxon>fabids</taxon>
        <taxon>Rosales</taxon>
        <taxon>Cannabaceae</taxon>
        <taxon>Cannabis</taxon>
    </lineage>
</organism>
<name>A0A7J6FWX5_CANSA</name>